<dbReference type="AlphaFoldDB" id="A0A917I2D8"/>
<keyword evidence="5 7" id="KW-0472">Membrane</keyword>
<dbReference type="Pfam" id="PF13715">
    <property type="entry name" value="CarbopepD_reg_2"/>
    <property type="match status" value="1"/>
</dbReference>
<reference evidence="9" key="1">
    <citation type="journal article" date="2014" name="Int. J. Syst. Evol. Microbiol.">
        <title>Complete genome sequence of Corynebacterium casei LMG S-19264T (=DSM 44701T), isolated from a smear-ripened cheese.</title>
        <authorList>
            <consortium name="US DOE Joint Genome Institute (JGI-PGF)"/>
            <person name="Walter F."/>
            <person name="Albersmeier A."/>
            <person name="Kalinowski J."/>
            <person name="Ruckert C."/>
        </authorList>
    </citation>
    <scope>NUCLEOTIDE SEQUENCE</scope>
    <source>
        <strain evidence="9">CGMCC 1.12195</strain>
    </source>
</reference>
<dbReference type="EMBL" id="BMER01000006">
    <property type="protein sequence ID" value="GGH03274.1"/>
    <property type="molecule type" value="Genomic_DNA"/>
</dbReference>
<evidence type="ECO:0000313" key="9">
    <source>
        <dbReference type="EMBL" id="GGH03274.1"/>
    </source>
</evidence>
<dbReference type="Gene3D" id="2.40.170.20">
    <property type="entry name" value="TonB-dependent receptor, beta-barrel domain"/>
    <property type="match status" value="1"/>
</dbReference>
<proteinExistence type="inferred from homology"/>
<dbReference type="SUPFAM" id="SSF56935">
    <property type="entry name" value="Porins"/>
    <property type="match status" value="1"/>
</dbReference>
<dbReference type="InterPro" id="IPR008969">
    <property type="entry name" value="CarboxyPept-like_regulatory"/>
</dbReference>
<comment type="subcellular location">
    <subcellularLocation>
        <location evidence="1 7">Cell outer membrane</location>
        <topology evidence="1 7">Multi-pass membrane protein</topology>
    </subcellularLocation>
</comment>
<sequence length="1023" mass="113420">MKKRSCFFVFSNVFIASVFGFSDRVPIAPWHDSATITIVAPQQLSITGMVSNRQGEPLEGVSVSVKGSDVGTATDAAGKFMLVGVDADAILVFRSIGYQESEKAVSGDTIIDVMLEDDIAGLDEVIVVGYGVAKKSDLTGAVSRISMEDRMLQANTNITQALTGVAGVNVDARGGANSDPSFSIRGQTSLSANAKPLIVIDGIIFNGSLASINMNDVEHIDILKDASAAAVYGSRSANGVILITTKSGKNQKPTVSFDAYAGFQDMTNNPMRVMNAEEFALRSLDWYWQQDVYNWYRTNPTSAEGRPARPDVNDRDVVASYLPTYEEQQNYLKGNEIDWVDEVLQVAPMQNYSLSLQGGADRTTYYISGSHSNVEGIQLNDQFKRYTLRSNLESKVNDWLTLGLNTSYAFQDNSGTPASLANARVASPLVDNKIGQPNYDIYLGGELYQPYPLVYLQIDNKDIRNELFAIGRAVVDVPWVEGLRYEFNYSQTYFNTEVNSFHSNRTPQGSTNRGYAIKEPKEERNWILNNIVTYMRDFGDHQINSTLLFSRENIRGSASKLTAQGFNNESLGFNNMGIGEIATVGSGAYEENSLAYMARVNYTYKSRYLLTATVRKDGYSGFGKGNKWATFPSISLGWVPSEEAFLKDKGLYLKVRTSYGVNGNQGIGRYSSLSSMGTTYYIYGSNTAIGLFPETLGNPDLSWEETTSFNAGIDFGILSNRITGSINAYDAKTKNVLVRRQLPPAAGYPNIWANIGGLANKGLELELNTVNIDGAEFSWKSNFVFSINRDKISRLYGSGDDADIGNAWFVGKPIEALYDYQMAGGVWTEEEFFNGNVLAGWYPGQFRYVDQNQDGKLDPDNDRTVVGYESPNYRFSLNNSLSYKNFTLSVFINSIQGGNGYYLANNAEIVNPLYTMTHRRNNSAINTYWSPEAPTTNTTGIYNNPQRQSGIYQSRSFIRLQDVSLAYRFGQPLLDKLKLNDCQVYVSSKNPYVWTNWQGWDPEIGVSDTPLMRNLVFGVRLSL</sequence>
<dbReference type="NCBIfam" id="TIGR04057">
    <property type="entry name" value="SusC_RagA_signa"/>
    <property type="match status" value="1"/>
</dbReference>
<comment type="similarity">
    <text evidence="7">Belongs to the TonB-dependent receptor family.</text>
</comment>
<dbReference type="InterPro" id="IPR012910">
    <property type="entry name" value="Plug_dom"/>
</dbReference>
<evidence type="ECO:0000256" key="7">
    <source>
        <dbReference type="PROSITE-ProRule" id="PRU01360"/>
    </source>
</evidence>
<accession>A0A917I2D8</accession>
<keyword evidence="2 7" id="KW-0813">Transport</keyword>
<keyword evidence="10" id="KW-1185">Reference proteome</keyword>
<reference evidence="9" key="2">
    <citation type="submission" date="2020-09" db="EMBL/GenBank/DDBJ databases">
        <authorList>
            <person name="Sun Q."/>
            <person name="Zhou Y."/>
        </authorList>
    </citation>
    <scope>NUCLEOTIDE SEQUENCE</scope>
    <source>
        <strain evidence="9">CGMCC 1.12195</strain>
    </source>
</reference>
<dbReference type="InterPro" id="IPR037066">
    <property type="entry name" value="Plug_dom_sf"/>
</dbReference>
<dbReference type="RefSeq" id="WP_188508301.1">
    <property type="nucleotide sequence ID" value="NZ_BMER01000006.1"/>
</dbReference>
<evidence type="ECO:0000259" key="8">
    <source>
        <dbReference type="Pfam" id="PF07715"/>
    </source>
</evidence>
<evidence type="ECO:0000313" key="10">
    <source>
        <dbReference type="Proteomes" id="UP000660862"/>
    </source>
</evidence>
<dbReference type="InterPro" id="IPR039426">
    <property type="entry name" value="TonB-dep_rcpt-like"/>
</dbReference>
<name>A0A917I2D8_9SPHI</name>
<evidence type="ECO:0000256" key="2">
    <source>
        <dbReference type="ARBA" id="ARBA00022448"/>
    </source>
</evidence>
<dbReference type="InterPro" id="IPR036942">
    <property type="entry name" value="Beta-barrel_TonB_sf"/>
</dbReference>
<evidence type="ECO:0000256" key="1">
    <source>
        <dbReference type="ARBA" id="ARBA00004571"/>
    </source>
</evidence>
<dbReference type="NCBIfam" id="TIGR04056">
    <property type="entry name" value="OMP_RagA_SusC"/>
    <property type="match status" value="1"/>
</dbReference>
<dbReference type="GO" id="GO:0009279">
    <property type="term" value="C:cell outer membrane"/>
    <property type="evidence" value="ECO:0007669"/>
    <property type="project" value="UniProtKB-SubCell"/>
</dbReference>
<dbReference type="Gene3D" id="2.60.40.1120">
    <property type="entry name" value="Carboxypeptidase-like, regulatory domain"/>
    <property type="match status" value="1"/>
</dbReference>
<feature type="domain" description="TonB-dependent receptor plug" evidence="8">
    <location>
        <begin position="135"/>
        <end position="240"/>
    </location>
</feature>
<keyword evidence="6 7" id="KW-0998">Cell outer membrane</keyword>
<dbReference type="PROSITE" id="PS52016">
    <property type="entry name" value="TONB_DEPENDENT_REC_3"/>
    <property type="match status" value="1"/>
</dbReference>
<keyword evidence="4 7" id="KW-0812">Transmembrane</keyword>
<evidence type="ECO:0000256" key="3">
    <source>
        <dbReference type="ARBA" id="ARBA00022452"/>
    </source>
</evidence>
<evidence type="ECO:0000256" key="6">
    <source>
        <dbReference type="ARBA" id="ARBA00023237"/>
    </source>
</evidence>
<keyword evidence="3 7" id="KW-1134">Transmembrane beta strand</keyword>
<dbReference type="Gene3D" id="2.170.130.10">
    <property type="entry name" value="TonB-dependent receptor, plug domain"/>
    <property type="match status" value="1"/>
</dbReference>
<comment type="caution">
    <text evidence="9">The sequence shown here is derived from an EMBL/GenBank/DDBJ whole genome shotgun (WGS) entry which is preliminary data.</text>
</comment>
<protein>
    <submittedName>
        <fullName evidence="9">SusC/RagA family TonB-linked outer membrane protein</fullName>
    </submittedName>
</protein>
<dbReference type="Proteomes" id="UP000660862">
    <property type="component" value="Unassembled WGS sequence"/>
</dbReference>
<gene>
    <name evidence="9" type="ORF">GCM10007415_44290</name>
</gene>
<evidence type="ECO:0000256" key="5">
    <source>
        <dbReference type="ARBA" id="ARBA00023136"/>
    </source>
</evidence>
<dbReference type="SUPFAM" id="SSF49464">
    <property type="entry name" value="Carboxypeptidase regulatory domain-like"/>
    <property type="match status" value="1"/>
</dbReference>
<dbReference type="InterPro" id="IPR023996">
    <property type="entry name" value="TonB-dep_OMP_SusC/RagA"/>
</dbReference>
<organism evidence="9 10">
    <name type="scientific">Parapedobacter pyrenivorans</name>
    <dbReference type="NCBI Taxonomy" id="1305674"/>
    <lineage>
        <taxon>Bacteria</taxon>
        <taxon>Pseudomonadati</taxon>
        <taxon>Bacteroidota</taxon>
        <taxon>Sphingobacteriia</taxon>
        <taxon>Sphingobacteriales</taxon>
        <taxon>Sphingobacteriaceae</taxon>
        <taxon>Parapedobacter</taxon>
    </lineage>
</organism>
<dbReference type="Pfam" id="PF07715">
    <property type="entry name" value="Plug"/>
    <property type="match status" value="1"/>
</dbReference>
<dbReference type="InterPro" id="IPR023997">
    <property type="entry name" value="TonB-dep_OMP_SusC/RagA_CS"/>
</dbReference>
<evidence type="ECO:0000256" key="4">
    <source>
        <dbReference type="ARBA" id="ARBA00022692"/>
    </source>
</evidence>